<name>A0A0D2B514_9EURO</name>
<keyword evidence="5" id="KW-0411">Iron-sulfur</keyword>
<dbReference type="GO" id="GO:0016491">
    <property type="term" value="F:oxidoreductase activity"/>
    <property type="evidence" value="ECO:0007669"/>
    <property type="project" value="UniProtKB-KW"/>
</dbReference>
<dbReference type="RefSeq" id="XP_016234006.1">
    <property type="nucleotide sequence ID" value="XM_016383303.1"/>
</dbReference>
<dbReference type="GO" id="GO:0046872">
    <property type="term" value="F:metal ion binding"/>
    <property type="evidence" value="ECO:0007669"/>
    <property type="project" value="UniProtKB-KW"/>
</dbReference>
<keyword evidence="4" id="KW-0408">Iron</keyword>
<organism evidence="7 8">
    <name type="scientific">Exophiala spinifera</name>
    <dbReference type="NCBI Taxonomy" id="91928"/>
    <lineage>
        <taxon>Eukaryota</taxon>
        <taxon>Fungi</taxon>
        <taxon>Dikarya</taxon>
        <taxon>Ascomycota</taxon>
        <taxon>Pezizomycotina</taxon>
        <taxon>Eurotiomycetes</taxon>
        <taxon>Chaetothyriomycetidae</taxon>
        <taxon>Chaetothyriales</taxon>
        <taxon>Herpotrichiellaceae</taxon>
        <taxon>Exophiala</taxon>
    </lineage>
</organism>
<dbReference type="STRING" id="91928.A0A0D2B514"/>
<protein>
    <recommendedName>
        <fullName evidence="6">Rieske domain-containing protein</fullName>
    </recommendedName>
</protein>
<keyword evidence="1" id="KW-0001">2Fe-2S</keyword>
<proteinExistence type="predicted"/>
<dbReference type="PROSITE" id="PS51296">
    <property type="entry name" value="RIESKE"/>
    <property type="match status" value="1"/>
</dbReference>
<evidence type="ECO:0000256" key="3">
    <source>
        <dbReference type="ARBA" id="ARBA00023002"/>
    </source>
</evidence>
<dbReference type="EMBL" id="KN847497">
    <property type="protein sequence ID" value="KIW13790.1"/>
    <property type="molecule type" value="Genomic_DNA"/>
</dbReference>
<dbReference type="InterPro" id="IPR001663">
    <property type="entry name" value="Rng_hydr_dOase-A"/>
</dbReference>
<dbReference type="CDD" id="cd03469">
    <property type="entry name" value="Rieske_RO_Alpha_N"/>
    <property type="match status" value="1"/>
</dbReference>
<evidence type="ECO:0000313" key="8">
    <source>
        <dbReference type="Proteomes" id="UP000053328"/>
    </source>
</evidence>
<dbReference type="VEuPathDB" id="FungiDB:PV08_08982"/>
<evidence type="ECO:0000256" key="1">
    <source>
        <dbReference type="ARBA" id="ARBA00022714"/>
    </source>
</evidence>
<dbReference type="OrthoDB" id="426882at2759"/>
<gene>
    <name evidence="7" type="ORF">PV08_08982</name>
</gene>
<dbReference type="GO" id="GO:0051537">
    <property type="term" value="F:2 iron, 2 sulfur cluster binding"/>
    <property type="evidence" value="ECO:0007669"/>
    <property type="project" value="UniProtKB-KW"/>
</dbReference>
<dbReference type="PANTHER" id="PTHR43756:SF5">
    <property type="entry name" value="CHOLINE MONOOXYGENASE, CHLOROPLASTIC"/>
    <property type="match status" value="1"/>
</dbReference>
<dbReference type="Gene3D" id="3.90.380.10">
    <property type="entry name" value="Naphthalene 1,2-dioxygenase Alpha Subunit, Chain A, domain 1"/>
    <property type="match status" value="1"/>
</dbReference>
<dbReference type="PANTHER" id="PTHR43756">
    <property type="entry name" value="CHOLINE MONOOXYGENASE, CHLOROPLASTIC"/>
    <property type="match status" value="1"/>
</dbReference>
<keyword evidence="3" id="KW-0560">Oxidoreductase</keyword>
<dbReference type="InterPro" id="IPR017941">
    <property type="entry name" value="Rieske_2Fe-2S"/>
</dbReference>
<reference evidence="7 8" key="1">
    <citation type="submission" date="2015-01" db="EMBL/GenBank/DDBJ databases">
        <title>The Genome Sequence of Exophiala spinifera CBS89968.</title>
        <authorList>
            <consortium name="The Broad Institute Genomics Platform"/>
            <person name="Cuomo C."/>
            <person name="de Hoog S."/>
            <person name="Gorbushina A."/>
            <person name="Stielow B."/>
            <person name="Teixiera M."/>
            <person name="Abouelleil A."/>
            <person name="Chapman S.B."/>
            <person name="Priest M."/>
            <person name="Young S.K."/>
            <person name="Wortman J."/>
            <person name="Nusbaum C."/>
            <person name="Birren B."/>
        </authorList>
    </citation>
    <scope>NUCLEOTIDE SEQUENCE [LARGE SCALE GENOMIC DNA]</scope>
    <source>
        <strain evidence="7 8">CBS 89968</strain>
    </source>
</reference>
<dbReference type="GeneID" id="27336065"/>
<keyword evidence="2" id="KW-0479">Metal-binding</keyword>
<dbReference type="Proteomes" id="UP000053328">
    <property type="component" value="Unassembled WGS sequence"/>
</dbReference>
<sequence>MNGAKANKTMSDSSLGAALPASWYSSRGIYELESRAIFSRQWLTVTHELRLAAPGAYAKFTITGYRFFIIRARNGDLNAFLKMCQHRAFPVVLQDEGTASLTCLVPESLSNRQSWSYGLNGKLAKVPNFDKVGDFDKSQYGVFRVHVKVDVKGFAWVNLDGALVPAIKWENSLPVSTSNSG</sequence>
<dbReference type="PRINTS" id="PR00090">
    <property type="entry name" value="RNGDIOXGNASE"/>
</dbReference>
<accession>A0A0D2B514</accession>
<evidence type="ECO:0000259" key="6">
    <source>
        <dbReference type="PROSITE" id="PS51296"/>
    </source>
</evidence>
<dbReference type="HOGENOM" id="CLU_1489044_0_0_1"/>
<evidence type="ECO:0000256" key="2">
    <source>
        <dbReference type="ARBA" id="ARBA00022723"/>
    </source>
</evidence>
<evidence type="ECO:0000313" key="7">
    <source>
        <dbReference type="EMBL" id="KIW13790.1"/>
    </source>
</evidence>
<dbReference type="AlphaFoldDB" id="A0A0D2B514"/>
<dbReference type="SUPFAM" id="SSF50022">
    <property type="entry name" value="ISP domain"/>
    <property type="match status" value="1"/>
</dbReference>
<evidence type="ECO:0000256" key="4">
    <source>
        <dbReference type="ARBA" id="ARBA00023004"/>
    </source>
</evidence>
<dbReference type="Gene3D" id="2.102.10.10">
    <property type="entry name" value="Rieske [2Fe-2S] iron-sulphur domain"/>
    <property type="match status" value="1"/>
</dbReference>
<dbReference type="Pfam" id="PF00355">
    <property type="entry name" value="Rieske"/>
    <property type="match status" value="1"/>
</dbReference>
<evidence type="ECO:0000256" key="5">
    <source>
        <dbReference type="ARBA" id="ARBA00023014"/>
    </source>
</evidence>
<dbReference type="InterPro" id="IPR036922">
    <property type="entry name" value="Rieske_2Fe-2S_sf"/>
</dbReference>
<feature type="domain" description="Rieske" evidence="6">
    <location>
        <begin position="44"/>
        <end position="103"/>
    </location>
</feature>
<keyword evidence="8" id="KW-1185">Reference proteome</keyword>